<dbReference type="Pfam" id="PF13239">
    <property type="entry name" value="2TM"/>
    <property type="match status" value="1"/>
</dbReference>
<sequence>MSPSLLKPSGSSPRTYILLMGRNRRNQEPLTAYDIAKKRVEEKKQFYRHLSSYVVMSAFFYMINYLSSPGQWWFYWPMLGWGVGLAFHYVNIFGIPGLIEEMSPEWEEKQIQAELRRLEKKGMDISKPAPREEKPLELKELEKRKKESWDDNELV</sequence>
<protein>
    <recommendedName>
        <fullName evidence="3">2TM domain-containing protein</fullName>
    </recommendedName>
</protein>
<reference evidence="4 5" key="1">
    <citation type="journal article" date="2011" name="Stand. Genomic Sci.">
        <title>Complete genome sequence of Haliscomenobacter hydrossis type strain (O).</title>
        <authorList>
            <consortium name="US DOE Joint Genome Institute (JGI-PGF)"/>
            <person name="Daligault H."/>
            <person name="Lapidus A."/>
            <person name="Zeytun A."/>
            <person name="Nolan M."/>
            <person name="Lucas S."/>
            <person name="Del Rio T.G."/>
            <person name="Tice H."/>
            <person name="Cheng J.F."/>
            <person name="Tapia R."/>
            <person name="Han C."/>
            <person name="Goodwin L."/>
            <person name="Pitluck S."/>
            <person name="Liolios K."/>
            <person name="Pagani I."/>
            <person name="Ivanova N."/>
            <person name="Huntemann M."/>
            <person name="Mavromatis K."/>
            <person name="Mikhailova N."/>
            <person name="Pati A."/>
            <person name="Chen A."/>
            <person name="Palaniappan K."/>
            <person name="Land M."/>
            <person name="Hauser L."/>
            <person name="Brambilla E.M."/>
            <person name="Rohde M."/>
            <person name="Verbarg S."/>
            <person name="Goker M."/>
            <person name="Bristow J."/>
            <person name="Eisen J.A."/>
            <person name="Markowitz V."/>
            <person name="Hugenholtz P."/>
            <person name="Kyrpides N.C."/>
            <person name="Klenk H.P."/>
            <person name="Woyke T."/>
        </authorList>
    </citation>
    <scope>NUCLEOTIDE SEQUENCE [LARGE SCALE GENOMIC DNA]</scope>
    <source>
        <strain evidence="5">ATCC 27775 / DSM 1100 / LMG 10767 / O</strain>
    </source>
</reference>
<keyword evidence="2" id="KW-0472">Membrane</keyword>
<keyword evidence="2" id="KW-0812">Transmembrane</keyword>
<feature type="transmembrane region" description="Helical" evidence="2">
    <location>
        <begin position="46"/>
        <end position="66"/>
    </location>
</feature>
<feature type="compositionally biased region" description="Basic and acidic residues" evidence="1">
    <location>
        <begin position="120"/>
        <end position="149"/>
    </location>
</feature>
<keyword evidence="2" id="KW-1133">Transmembrane helix</keyword>
<organism evidence="4 5">
    <name type="scientific">Haliscomenobacter hydrossis (strain ATCC 27775 / DSM 1100 / LMG 10767 / O)</name>
    <dbReference type="NCBI Taxonomy" id="760192"/>
    <lineage>
        <taxon>Bacteria</taxon>
        <taxon>Pseudomonadati</taxon>
        <taxon>Bacteroidota</taxon>
        <taxon>Saprospiria</taxon>
        <taxon>Saprospirales</taxon>
        <taxon>Haliscomenobacteraceae</taxon>
        <taxon>Haliscomenobacter</taxon>
    </lineage>
</organism>
<feature type="transmembrane region" description="Helical" evidence="2">
    <location>
        <begin position="78"/>
        <end position="99"/>
    </location>
</feature>
<dbReference type="EMBL" id="CP002691">
    <property type="protein sequence ID" value="AEE54009.1"/>
    <property type="molecule type" value="Genomic_DNA"/>
</dbReference>
<evidence type="ECO:0000313" key="5">
    <source>
        <dbReference type="Proteomes" id="UP000008461"/>
    </source>
</evidence>
<dbReference type="AlphaFoldDB" id="F4L4U7"/>
<evidence type="ECO:0000256" key="1">
    <source>
        <dbReference type="SAM" id="MobiDB-lite"/>
    </source>
</evidence>
<feature type="region of interest" description="Disordered" evidence="1">
    <location>
        <begin position="120"/>
        <end position="155"/>
    </location>
</feature>
<evidence type="ECO:0000256" key="2">
    <source>
        <dbReference type="SAM" id="Phobius"/>
    </source>
</evidence>
<evidence type="ECO:0000259" key="3">
    <source>
        <dbReference type="Pfam" id="PF13239"/>
    </source>
</evidence>
<reference key="2">
    <citation type="submission" date="2011-04" db="EMBL/GenBank/DDBJ databases">
        <title>Complete sequence of chromosome of Haliscomenobacter hydrossis DSM 1100.</title>
        <authorList>
            <consortium name="US DOE Joint Genome Institute (JGI-PGF)"/>
            <person name="Lucas S."/>
            <person name="Han J."/>
            <person name="Lapidus A."/>
            <person name="Bruce D."/>
            <person name="Goodwin L."/>
            <person name="Pitluck S."/>
            <person name="Peters L."/>
            <person name="Kyrpides N."/>
            <person name="Mavromatis K."/>
            <person name="Ivanova N."/>
            <person name="Ovchinnikova G."/>
            <person name="Pagani I."/>
            <person name="Daligault H."/>
            <person name="Detter J.C."/>
            <person name="Han C."/>
            <person name="Land M."/>
            <person name="Hauser L."/>
            <person name="Markowitz V."/>
            <person name="Cheng J.-F."/>
            <person name="Hugenholtz P."/>
            <person name="Woyke T."/>
            <person name="Wu D."/>
            <person name="Verbarg S."/>
            <person name="Frueling A."/>
            <person name="Brambilla E."/>
            <person name="Klenk H.-P."/>
            <person name="Eisen J.A."/>
        </authorList>
    </citation>
    <scope>NUCLEOTIDE SEQUENCE</scope>
    <source>
        <strain>DSM 1100</strain>
    </source>
</reference>
<dbReference type="HOGENOM" id="CLU_1693047_0_0_10"/>
<dbReference type="eggNOG" id="COG1396">
    <property type="taxonomic scope" value="Bacteria"/>
</dbReference>
<name>F4L4U7_HALH1</name>
<gene>
    <name evidence="4" type="ordered locus">Halhy_6188</name>
</gene>
<keyword evidence="5" id="KW-1185">Reference proteome</keyword>
<dbReference type="STRING" id="760192.Halhy_6188"/>
<accession>F4L4U7</accession>
<dbReference type="Proteomes" id="UP000008461">
    <property type="component" value="Chromosome"/>
</dbReference>
<dbReference type="InterPro" id="IPR025698">
    <property type="entry name" value="2TM_dom"/>
</dbReference>
<evidence type="ECO:0000313" key="4">
    <source>
        <dbReference type="EMBL" id="AEE54009.1"/>
    </source>
</evidence>
<feature type="domain" description="2TM" evidence="3">
    <location>
        <begin position="36"/>
        <end position="115"/>
    </location>
</feature>
<dbReference type="KEGG" id="hhy:Halhy_6188"/>
<proteinExistence type="predicted"/>